<feature type="region of interest" description="Disordered" evidence="7">
    <location>
        <begin position="112"/>
        <end position="157"/>
    </location>
</feature>
<dbReference type="GO" id="GO:0003676">
    <property type="term" value="F:nucleic acid binding"/>
    <property type="evidence" value="ECO:0007669"/>
    <property type="project" value="InterPro"/>
</dbReference>
<keyword evidence="10" id="KW-1185">Reference proteome</keyword>
<dbReference type="InterPro" id="IPR036397">
    <property type="entry name" value="RNaseH_sf"/>
</dbReference>
<feature type="compositionally biased region" description="Pro residues" evidence="7">
    <location>
        <begin position="79"/>
        <end position="89"/>
    </location>
</feature>
<dbReference type="eggNOG" id="ENOG502QPPQ">
    <property type="taxonomic scope" value="Eukaryota"/>
</dbReference>
<reference evidence="10" key="1">
    <citation type="journal article" date="2012" name="Nat. Biotechnol.">
        <title>Reference genome sequence of the model plant Setaria.</title>
        <authorList>
            <person name="Bennetzen J.L."/>
            <person name="Schmutz J."/>
            <person name="Wang H."/>
            <person name="Percifield R."/>
            <person name="Hawkins J."/>
            <person name="Pontaroli A.C."/>
            <person name="Estep M."/>
            <person name="Feng L."/>
            <person name="Vaughn J.N."/>
            <person name="Grimwood J."/>
            <person name="Jenkins J."/>
            <person name="Barry K."/>
            <person name="Lindquist E."/>
            <person name="Hellsten U."/>
            <person name="Deshpande S."/>
            <person name="Wang X."/>
            <person name="Wu X."/>
            <person name="Mitros T."/>
            <person name="Triplett J."/>
            <person name="Yang X."/>
            <person name="Ye C.Y."/>
            <person name="Mauro-Herrera M."/>
            <person name="Wang L."/>
            <person name="Li P."/>
            <person name="Sharma M."/>
            <person name="Sharma R."/>
            <person name="Ronald P.C."/>
            <person name="Panaud O."/>
            <person name="Kellogg E.A."/>
            <person name="Brutnell T.P."/>
            <person name="Doust A.N."/>
            <person name="Tuskan G.A."/>
            <person name="Rokhsar D."/>
            <person name="Devos K.M."/>
        </authorList>
    </citation>
    <scope>NUCLEOTIDE SEQUENCE [LARGE SCALE GENOMIC DNA]</scope>
    <source>
        <strain evidence="10">cv. Yugu1</strain>
    </source>
</reference>
<keyword evidence="3" id="KW-0479">Metal-binding</keyword>
<comment type="cofactor">
    <cofactor evidence="1">
        <name>Mg(2+)</name>
        <dbReference type="ChEBI" id="CHEBI:18420"/>
    </cofactor>
</comment>
<evidence type="ECO:0000256" key="7">
    <source>
        <dbReference type="SAM" id="MobiDB-lite"/>
    </source>
</evidence>
<dbReference type="PANTHER" id="PTHR30231:SF4">
    <property type="entry name" value="PROTEIN NEN2"/>
    <property type="match status" value="1"/>
</dbReference>
<dbReference type="PANTHER" id="PTHR30231">
    <property type="entry name" value="DNA POLYMERASE III SUBUNIT EPSILON"/>
    <property type="match status" value="1"/>
</dbReference>
<organism evidence="9 10">
    <name type="scientific">Setaria italica</name>
    <name type="common">Foxtail millet</name>
    <name type="synonym">Panicum italicum</name>
    <dbReference type="NCBI Taxonomy" id="4555"/>
    <lineage>
        <taxon>Eukaryota</taxon>
        <taxon>Viridiplantae</taxon>
        <taxon>Streptophyta</taxon>
        <taxon>Embryophyta</taxon>
        <taxon>Tracheophyta</taxon>
        <taxon>Spermatophyta</taxon>
        <taxon>Magnoliopsida</taxon>
        <taxon>Liliopsida</taxon>
        <taxon>Poales</taxon>
        <taxon>Poaceae</taxon>
        <taxon>PACMAD clade</taxon>
        <taxon>Panicoideae</taxon>
        <taxon>Panicodae</taxon>
        <taxon>Paniceae</taxon>
        <taxon>Cenchrinae</taxon>
        <taxon>Setaria</taxon>
    </lineage>
</organism>
<evidence type="ECO:0000256" key="4">
    <source>
        <dbReference type="ARBA" id="ARBA00022801"/>
    </source>
</evidence>
<feature type="compositionally biased region" description="Low complexity" evidence="7">
    <location>
        <begin position="126"/>
        <end position="147"/>
    </location>
</feature>
<feature type="compositionally biased region" description="Polar residues" evidence="7">
    <location>
        <begin position="45"/>
        <end position="59"/>
    </location>
</feature>
<feature type="region of interest" description="Disordered" evidence="7">
    <location>
        <begin position="35"/>
        <end position="93"/>
    </location>
</feature>
<dbReference type="GO" id="GO:0046872">
    <property type="term" value="F:metal ion binding"/>
    <property type="evidence" value="ECO:0007669"/>
    <property type="project" value="UniProtKB-KW"/>
</dbReference>
<dbReference type="AlphaFoldDB" id="K4A742"/>
<evidence type="ECO:0000256" key="2">
    <source>
        <dbReference type="ARBA" id="ARBA00022722"/>
    </source>
</evidence>
<dbReference type="STRING" id="4555.K4A742"/>
<evidence type="ECO:0000256" key="1">
    <source>
        <dbReference type="ARBA" id="ARBA00001946"/>
    </source>
</evidence>
<dbReference type="SMART" id="SM00479">
    <property type="entry name" value="EXOIII"/>
    <property type="match status" value="1"/>
</dbReference>
<evidence type="ECO:0000256" key="3">
    <source>
        <dbReference type="ARBA" id="ARBA00022723"/>
    </source>
</evidence>
<keyword evidence="4" id="KW-0378">Hydrolase</keyword>
<dbReference type="EnsemblPlants" id="KQK89153">
    <property type="protein sequence ID" value="KQK89153"/>
    <property type="gene ID" value="SETIT_034698mg"/>
</dbReference>
<keyword evidence="2" id="KW-0540">Nuclease</keyword>
<dbReference type="FunFam" id="3.30.420.10:FF:000040">
    <property type="entry name" value="Exonuclease family protein"/>
    <property type="match status" value="1"/>
</dbReference>
<keyword evidence="5" id="KW-0269">Exonuclease</keyword>
<evidence type="ECO:0000313" key="10">
    <source>
        <dbReference type="Proteomes" id="UP000004995"/>
    </source>
</evidence>
<sequence>MVPQHGFGLWEPAPLRLRATPQHLHGRLAQQVANVPSLTRKRPTGTKQLKTNSYSNSTCSPKPKPPSPRHRAAPASSRPTPPSSSPRPPTLSLSLSPLRPIYLYIRHLAPPHASHPHPPACRRDSMATSSDSSAPAPASDRAAAPAPEGDALPGAGGPEIAFFDVETSVPQRAGQGYALLEFGAILVCPRRLVEVASYATLIRPADPASAVSAASVRCNGITRDAVSGAPPFRDVADAVYDLLNGRVWAGHNIVRFDSARIREAFAEVGRPPPEPKGLIDTLPLLTQRFGRRAGDMKMASLANYFGLGKQRHRSLDDVRMNLEVLKYCATVLFLEASLPEVLTVENLVERAMTRSRANGAASPEAPKPEANSSPDSSKRQRTVCPADGALPEGSNQGTSDPSTSRESVELVSHIEEMKLDTTTQLDASSSGYSGFLEPDDISTEYIKISVAPLHQFGRRLSVQHKDSPLQLCSAGLKVQFGVSTKFLDNAGRPKLNIVVDIPDNLSKVLEFCDDLARRSSQESGSTSEWRALVKKYGYVNRPTVRLNIPTIVSGDSAIYTTDICQKEPSGNIQKLVFSNLDATELDSLFVRGSKVDAFFSLEIYDYQQNAGIRLVAKRLVVHSK</sequence>
<feature type="domain" description="Exonuclease" evidence="8">
    <location>
        <begin position="159"/>
        <end position="334"/>
    </location>
</feature>
<evidence type="ECO:0000313" key="9">
    <source>
        <dbReference type="EnsemblPlants" id="KQK89153"/>
    </source>
</evidence>
<protein>
    <recommendedName>
        <fullName evidence="8">Exonuclease domain-containing protein</fullName>
    </recommendedName>
</protein>
<dbReference type="InterPro" id="IPR012337">
    <property type="entry name" value="RNaseH-like_sf"/>
</dbReference>
<dbReference type="CDD" id="cd06127">
    <property type="entry name" value="DEDDh"/>
    <property type="match status" value="1"/>
</dbReference>
<dbReference type="Pfam" id="PF00929">
    <property type="entry name" value="RNase_T"/>
    <property type="match status" value="1"/>
</dbReference>
<dbReference type="FunCoup" id="K4A742">
    <property type="interactions" value="1538"/>
</dbReference>
<name>K4A742_SETIT</name>
<keyword evidence="6" id="KW-0460">Magnesium</keyword>
<feature type="compositionally biased region" description="Polar residues" evidence="7">
    <location>
        <begin position="393"/>
        <end position="405"/>
    </location>
</feature>
<dbReference type="Proteomes" id="UP000004995">
    <property type="component" value="Unassembled WGS sequence"/>
</dbReference>
<dbReference type="Gene3D" id="3.30.420.10">
    <property type="entry name" value="Ribonuclease H-like superfamily/Ribonuclease H"/>
    <property type="match status" value="1"/>
</dbReference>
<reference evidence="9" key="2">
    <citation type="submission" date="2018-08" db="UniProtKB">
        <authorList>
            <consortium name="EnsemblPlants"/>
        </authorList>
    </citation>
    <scope>IDENTIFICATION</scope>
    <source>
        <strain evidence="9">Yugu1</strain>
    </source>
</reference>
<evidence type="ECO:0000259" key="8">
    <source>
        <dbReference type="SMART" id="SM00479"/>
    </source>
</evidence>
<dbReference type="EMBL" id="AGNK02005631">
    <property type="status" value="NOT_ANNOTATED_CDS"/>
    <property type="molecule type" value="Genomic_DNA"/>
</dbReference>
<feature type="region of interest" description="Disordered" evidence="7">
    <location>
        <begin position="355"/>
        <end position="408"/>
    </location>
</feature>
<dbReference type="OMA" id="QPDPFDM"/>
<proteinExistence type="predicted"/>
<evidence type="ECO:0000256" key="6">
    <source>
        <dbReference type="ARBA" id="ARBA00022842"/>
    </source>
</evidence>
<dbReference type="InterPro" id="IPR013520">
    <property type="entry name" value="Ribonucl_H"/>
</dbReference>
<dbReference type="GO" id="GO:0008408">
    <property type="term" value="F:3'-5' exonuclease activity"/>
    <property type="evidence" value="ECO:0000318"/>
    <property type="project" value="GO_Central"/>
</dbReference>
<dbReference type="Gramene" id="KQK89153">
    <property type="protein sequence ID" value="KQK89153"/>
    <property type="gene ID" value="SETIT_034698mg"/>
</dbReference>
<dbReference type="InParanoid" id="K4A742"/>
<dbReference type="SUPFAM" id="SSF53098">
    <property type="entry name" value="Ribonuclease H-like"/>
    <property type="match status" value="1"/>
</dbReference>
<accession>K4A742</accession>
<evidence type="ECO:0000256" key="5">
    <source>
        <dbReference type="ARBA" id="ARBA00022839"/>
    </source>
</evidence>
<dbReference type="HOGENOM" id="CLU_030072_0_0_1"/>